<keyword evidence="17" id="KW-0693">Viral RNA replication</keyword>
<evidence type="ECO:0000256" key="28">
    <source>
        <dbReference type="ARBA" id="ARBA00047370"/>
    </source>
</evidence>
<keyword evidence="8" id="KW-0489">Methyltransferase</keyword>
<evidence type="ECO:0000256" key="6">
    <source>
        <dbReference type="ARBA" id="ARBA00018602"/>
    </source>
</evidence>
<keyword evidence="14" id="KW-0378">Hydrolase</keyword>
<evidence type="ECO:0000256" key="14">
    <source>
        <dbReference type="ARBA" id="ARBA00022801"/>
    </source>
</evidence>
<keyword evidence="20" id="KW-0511">Multifunctional enzyme</keyword>
<dbReference type="InterPro" id="IPR039530">
    <property type="entry name" value="L_methyltransferase_rhabdo"/>
</dbReference>
<comment type="catalytic activity">
    <reaction evidence="27">
        <text>a 5'-end (5'-triphosphoguanosine)-adenylyl-adenylyl-cytidylyl-adenosine in mRNA + S-adenosyl-L-methionine = a 5'-end (5'-triphosphoguanosine)-(2'-O-methyladenylyl)-adenylyl-cytidylyl-adenosine in mRNA + S-adenosyl-L-homocysteine + H(+)</text>
        <dbReference type="Rhea" id="RHEA:65380"/>
        <dbReference type="Rhea" id="RHEA-COMP:16797"/>
        <dbReference type="Rhea" id="RHEA-COMP:16801"/>
        <dbReference type="ChEBI" id="CHEBI:15378"/>
        <dbReference type="ChEBI" id="CHEBI:57856"/>
        <dbReference type="ChEBI" id="CHEBI:59789"/>
        <dbReference type="ChEBI" id="CHEBI:156482"/>
        <dbReference type="ChEBI" id="CHEBI:156484"/>
    </reaction>
</comment>
<evidence type="ECO:0000256" key="21">
    <source>
        <dbReference type="ARBA" id="ARBA00024494"/>
    </source>
</evidence>
<dbReference type="Pfam" id="PF21081">
    <property type="entry name" value="Methyltrans_Mon_3rd"/>
    <property type="match status" value="1"/>
</dbReference>
<evidence type="ECO:0000256" key="27">
    <source>
        <dbReference type="ARBA" id="ARBA00047332"/>
    </source>
</evidence>
<dbReference type="EC" id="2.1.1.375" evidence="23"/>
<comment type="subcellular location">
    <subcellularLocation>
        <location evidence="1">Host cytoplasm</location>
    </subcellularLocation>
    <subcellularLocation>
        <location evidence="2">Virion</location>
    </subcellularLocation>
</comment>
<comment type="catalytic activity">
    <reaction evidence="29">
        <text>GTP + H2O = GDP + phosphate + H(+)</text>
        <dbReference type="Rhea" id="RHEA:19669"/>
        <dbReference type="ChEBI" id="CHEBI:15377"/>
        <dbReference type="ChEBI" id="CHEBI:15378"/>
        <dbReference type="ChEBI" id="CHEBI:37565"/>
        <dbReference type="ChEBI" id="CHEBI:43474"/>
        <dbReference type="ChEBI" id="CHEBI:58189"/>
    </reaction>
</comment>
<evidence type="ECO:0000256" key="22">
    <source>
        <dbReference type="ARBA" id="ARBA00024499"/>
    </source>
</evidence>
<evidence type="ECO:0000259" key="30">
    <source>
        <dbReference type="PROSITE" id="PS50526"/>
    </source>
</evidence>
<dbReference type="Pfam" id="PF00946">
    <property type="entry name" value="Mononeg_RNA_pol"/>
    <property type="match status" value="1"/>
</dbReference>
<dbReference type="GO" id="GO:0005524">
    <property type="term" value="F:ATP binding"/>
    <property type="evidence" value="ECO:0007669"/>
    <property type="project" value="UniProtKB-KW"/>
</dbReference>
<evidence type="ECO:0000256" key="15">
    <source>
        <dbReference type="ARBA" id="ARBA00022840"/>
    </source>
</evidence>
<feature type="domain" description="RdRp catalytic" evidence="30">
    <location>
        <begin position="617"/>
        <end position="802"/>
    </location>
</feature>
<dbReference type="KEGG" id="vg:37627475"/>
<dbReference type="GO" id="GO:0030430">
    <property type="term" value="C:host cell cytoplasm"/>
    <property type="evidence" value="ECO:0007669"/>
    <property type="project" value="UniProtKB-SubCell"/>
</dbReference>
<dbReference type="EC" id="2.7.7.88" evidence="5"/>
<dbReference type="EC" id="2.7.7.48" evidence="4"/>
<keyword evidence="11" id="KW-0949">S-adenosyl-L-methionine</keyword>
<dbReference type="Proteomes" id="UP000167719">
    <property type="component" value="Genome"/>
</dbReference>
<evidence type="ECO:0000313" key="33">
    <source>
        <dbReference type="Proteomes" id="UP000167719"/>
    </source>
</evidence>
<evidence type="ECO:0000256" key="8">
    <source>
        <dbReference type="ARBA" id="ARBA00022603"/>
    </source>
</evidence>
<evidence type="ECO:0000256" key="24">
    <source>
        <dbReference type="ARBA" id="ARBA00030285"/>
    </source>
</evidence>
<dbReference type="InterPro" id="IPR014023">
    <property type="entry name" value="Mononeg_RNA_pol_cat"/>
</dbReference>
<dbReference type="GeneID" id="37627475"/>
<keyword evidence="9" id="KW-0507">mRNA processing</keyword>
<evidence type="ECO:0000256" key="19">
    <source>
        <dbReference type="ARBA" id="ARBA00023200"/>
    </source>
</evidence>
<dbReference type="Pfam" id="PF21080">
    <property type="entry name" value="Methyltrans_Mon_1st"/>
    <property type="match status" value="1"/>
</dbReference>
<evidence type="ECO:0000256" key="25">
    <source>
        <dbReference type="ARBA" id="ARBA00030436"/>
    </source>
</evidence>
<keyword evidence="10" id="KW-0808">Transferase</keyword>
<evidence type="ECO:0000256" key="13">
    <source>
        <dbReference type="ARBA" id="ARBA00022741"/>
    </source>
</evidence>
<keyword evidence="15" id="KW-0067">ATP-binding</keyword>
<evidence type="ECO:0000313" key="32">
    <source>
        <dbReference type="EMBL" id="AJR28445.1"/>
    </source>
</evidence>
<dbReference type="GO" id="GO:0044423">
    <property type="term" value="C:virion component"/>
    <property type="evidence" value="ECO:0007669"/>
    <property type="project" value="UniProtKB-KW"/>
</dbReference>
<comment type="catalytic activity">
    <reaction evidence="22">
        <text>a 5'-end (5'-triphosphoguanosine)-(2'-O-methyladenylyl)-adenylyl-cytidylyl-adenosine in mRNA + S-adenosyl-L-methionine = a 5'-end (N(7)-methyl 5'-triphosphoguanosine)-(2'-O-methyladenylyl)-adenylyl-cytidylyl-adenosine in mRNA + S-adenosyl-L-homocysteine</text>
        <dbReference type="Rhea" id="RHEA:65440"/>
        <dbReference type="Rhea" id="RHEA-COMP:16798"/>
        <dbReference type="Rhea" id="RHEA-COMP:16801"/>
        <dbReference type="ChEBI" id="CHEBI:57856"/>
        <dbReference type="ChEBI" id="CHEBI:59789"/>
        <dbReference type="ChEBI" id="CHEBI:156482"/>
        <dbReference type="ChEBI" id="CHEBI:156483"/>
    </reaction>
</comment>
<name>A0A0D3R1U6_9RHAB</name>
<evidence type="ECO:0000256" key="1">
    <source>
        <dbReference type="ARBA" id="ARBA00004192"/>
    </source>
</evidence>
<comment type="catalytic activity">
    <reaction evidence="28">
        <text>a 5'-end (5'-triphosphoguanosine)-adenylyl-adenylyl-cytidylyl-adenosine in mRNA + 2 S-adenosyl-L-methionine = a 5'-end (N(7)-methyl 5'-triphosphoguanosine)-(2'-O-methyladenylyl)-adenylyl-cytidylyl-adenosine in mRNA + 2 S-adenosyl-L-homocysteine + H(+)</text>
        <dbReference type="Rhea" id="RHEA:65376"/>
        <dbReference type="Rhea" id="RHEA-COMP:16797"/>
        <dbReference type="Rhea" id="RHEA-COMP:16798"/>
        <dbReference type="ChEBI" id="CHEBI:15378"/>
        <dbReference type="ChEBI" id="CHEBI:57856"/>
        <dbReference type="ChEBI" id="CHEBI:59789"/>
        <dbReference type="ChEBI" id="CHEBI:156483"/>
        <dbReference type="ChEBI" id="CHEBI:156484"/>
        <dbReference type="EC" id="2.1.1.375"/>
    </reaction>
</comment>
<keyword evidence="18" id="KW-0506">mRNA capping</keyword>
<evidence type="ECO:0000256" key="5">
    <source>
        <dbReference type="ARBA" id="ARBA00012582"/>
    </source>
</evidence>
<keyword evidence="7" id="KW-0696">RNA-directed RNA polymerase</keyword>
<dbReference type="GO" id="GO:0016787">
    <property type="term" value="F:hydrolase activity"/>
    <property type="evidence" value="ECO:0007669"/>
    <property type="project" value="UniProtKB-KW"/>
</dbReference>
<evidence type="ECO:0000256" key="11">
    <source>
        <dbReference type="ARBA" id="ARBA00022691"/>
    </source>
</evidence>
<keyword evidence="16" id="KW-0946">Virion</keyword>
<keyword evidence="33" id="KW-1185">Reference proteome</keyword>
<dbReference type="RefSeq" id="YP_009362117.1">
    <property type="nucleotide sequence ID" value="NC_034530.1"/>
</dbReference>
<feature type="domain" description="Mononegavirus-type SAM-dependent 2'-O-MTase" evidence="31">
    <location>
        <begin position="1665"/>
        <end position="1863"/>
    </location>
</feature>
<dbReference type="InterPro" id="IPR025786">
    <property type="entry name" value="Mononega_L_MeTrfase"/>
</dbReference>
<dbReference type="InterPro" id="IPR039736">
    <property type="entry name" value="L_poly_C"/>
</dbReference>
<dbReference type="InterPro" id="IPR029063">
    <property type="entry name" value="SAM-dependent_MTases_sf"/>
</dbReference>
<sequence>MDRVESNNDPLGIESEYYDSYEDEFLLDENIIVKDDIPKEEQMEFLNHFDYNLNSPVILDHVIELKKRINKQPYNKVFEKKDVWDNIELLCKKLKMTFPADHENISQIHRQFFRIIRSTPYKPGFFEKILDKTCVAANETKIVLESFCKGWIGKQLDNPEYHSKIFGFSNDSFRKWGNWFWSFHKLTLLMNGTGPKEMQSLDKTLGSTPVNNQGVRIGSYLSVPELGDCYIISGYLILPDLNQIWDRNFLLMGKDLMISRVQTIISMLISTSPRYLPNQINNLITLYLLGDEFVALAGNLAYDGIKLIEPVCNLRFCQLAHEFRPLIPLPNDFENHVKRSITEKSLGYNLLSIMFQSILKEKDLNMVLTYYSVFRHWGHPTIEYMEGLEKLHQQVMMEKVIDDEYAQKLASNLAFKILKKTFFEKKKWFVDITQIPRYHVLYKHFEMNTWPNSHKISQFGSNWHKLPIQKIYEIPDLTDPSLIYSDKSHSMQRSEILNHIRTHPNTPIPTRRVLQTLLTKPETNWREFLQKINDEGLSRDSLVIGLRAKEREMKRIGRFFSLMSWELREYFVYTEFLIKEYFVPLFKGLTMADDLQSVINKMLENCSGQGLNDYKIVSIANHIDYEKWNNHQRFESNQHIFRVMGMCFGLENLFLRSHQFFEESLIYYVGRPDLLAVVGDTLVAREGHVCWNGQKGGLEGLRQKGWSIVNLLVLEEESKHRNTMMKILAQGDNQTISLFYELNPTDNEGELRKELQNIVSNNNSIMDAIRTGTGKLGLIINEDETMVSADYLNYGKVPIFRGIIRGLDAKRWSRVNFTTNDQVPNLANTLSSVSTNALTVSHYSADPMNAMVLHNFYGNFTLQLLDWYNPAVRAPIKEVLIQADLVDSMYYKILMLYLDPSLGGVGGTSLTRFLIRMFPDPITESLSFWKVVHDHTTDKQLKSICCQIGEPKLEDFSPGHLDKLIESPTSLNLKRGISSTNLLKNEVKINLIKNKHHVANTIIKDALTYVSKNEVSILNWARSIKPLFPRFISEMVSSTYYGITMSLVGLFQNSRTIRNQFKTTFQKKIDLIIHKSELSGIASVIRILSRGYITRNIWRCSSTLADDLRKKSWAEPVLGTTIPHPMELIGSAWNLDHNCQICPLGGQRSNYISLMLPKGLGKVLIEKGPYPPYLGSKTSERTSILQPWDKESSVPIIRRACKLRNAISWFVEPDSNLAKSILNNLEGLTGEFWGDRISGFKRTGSALHRFTCSRQSNGGFSASSPTNLTWMICTTDTMTELGDSNYDFMFQSLLIYSQATTGTQLKGSNDTHHLHFHINCTECLREITEPNLDSGWEMTFPAVDRLLASWRPDPKAKWGEEKVSFNLPTYSWESLSPQEKSFQVGQGIGFIFTDMLHSHSHHMSDSSLFPLGISGKIIPRDFFSGLLLGINRSCSLALISRRNLLELQKPRIAQWGAVYYAIEQLTASGNFTTFISGKVMYMELITVPQKVPPSYPLNQNDLGLIARTYLKKKAFDIFNNLSPDLNNKDVWVFSDLQSHEIIGSIMLGKKAYTLIMCKQKSQTFRKSVGMVQEAYINIKTGEWSDMDVQEVQHEIKTCDSEIRHACKFDIGPYIKDLSLSTPMVWGSEVSFPLSSIGVSYSKESCYPKTQHYVPQLKMPLVSGLRLFQHATGAHYKIRSILSGYKIQWNSALVGGDGSGGISAYLCRSNANGKVVFNSLLELDGVDLKGSHPAPPSAITGLGQIGSRCVNADTVWKYPSDLSQWSTWQYFKKCLKEFELIKYDLMIFDMEVTDLSTIEQIEAHVTNIGLTMLSRNGCLIFKSYYSRIMSDKKCLIDRIGGFFESVLLVQTGCSSSFTSEVYIVCKTYKGNDGQDLYPIYSELWDKRDKIFCHKANEFEFRRAIQVKQTNMFKGVPREMISDIKVDWSTLLVILGIDTGYAVSLSKESDNFINQGLEYGALITVMTMEATYPTWVYSVEMPGPPSNPKLRKGIGMLVGYYLWASVTMGDMHLFQFCKYILDHGVTIYFGIEKRTIKTYVRESKSNKDQEAEEIEVYHGTWSFWEFPESTSSKFIKLDRDQALLGQVIRLLQRLSFPMAGSINLSKINSELQSYNKGMTIESTKKRSDSLYIIQRQ</sequence>
<evidence type="ECO:0000256" key="7">
    <source>
        <dbReference type="ARBA" id="ARBA00022484"/>
    </source>
</evidence>
<dbReference type="PROSITE" id="PS50526">
    <property type="entry name" value="RDRP_SSRNA_NEG_NONSEG"/>
    <property type="match status" value="1"/>
</dbReference>
<evidence type="ECO:0000256" key="12">
    <source>
        <dbReference type="ARBA" id="ARBA00022695"/>
    </source>
</evidence>
<evidence type="ECO:0000256" key="9">
    <source>
        <dbReference type="ARBA" id="ARBA00022664"/>
    </source>
</evidence>
<accession>A0A0D3R1U6</accession>
<evidence type="ECO:0000256" key="29">
    <source>
        <dbReference type="ARBA" id="ARBA00048548"/>
    </source>
</evidence>
<evidence type="ECO:0000256" key="2">
    <source>
        <dbReference type="ARBA" id="ARBA00004328"/>
    </source>
</evidence>
<evidence type="ECO:0000256" key="26">
    <source>
        <dbReference type="ARBA" id="ARBA00031012"/>
    </source>
</evidence>
<organism evidence="32 33">
    <name type="scientific">Marco virus</name>
    <dbReference type="NCBI Taxonomy" id="1158190"/>
    <lineage>
        <taxon>Viruses</taxon>
        <taxon>Riboviria</taxon>
        <taxon>Orthornavirae</taxon>
        <taxon>Negarnaviricota</taxon>
        <taxon>Haploviricotina</taxon>
        <taxon>Monjiviricetes</taxon>
        <taxon>Mononegavirales</taxon>
        <taxon>Rhabdoviridae</taxon>
        <taxon>Alpharhabdovirinae</taxon>
        <taxon>Hapavirus</taxon>
        <taxon>Hapavirus marco</taxon>
    </lineage>
</organism>
<keyword evidence="13" id="KW-0547">Nucleotide-binding</keyword>
<evidence type="ECO:0000256" key="3">
    <source>
        <dbReference type="ARBA" id="ARBA00006874"/>
    </source>
</evidence>
<evidence type="ECO:0000256" key="17">
    <source>
        <dbReference type="ARBA" id="ARBA00022953"/>
    </source>
</evidence>
<dbReference type="GO" id="GO:0004482">
    <property type="term" value="F:mRNA 5'-cap (guanine-N7-)-methyltransferase activity"/>
    <property type="evidence" value="ECO:0007669"/>
    <property type="project" value="InterPro"/>
</dbReference>
<protein>
    <recommendedName>
        <fullName evidence="6">RNA-directed RNA polymerase L</fullName>
        <ecNumber evidence="23">2.1.1.375</ecNumber>
        <ecNumber evidence="4">2.7.7.48</ecNumber>
        <ecNumber evidence="5">2.7.7.88</ecNumber>
    </recommendedName>
    <alternativeName>
        <fullName evidence="24">Large structural protein</fullName>
    </alternativeName>
    <alternativeName>
        <fullName evidence="26">Replicase</fullName>
    </alternativeName>
    <alternativeName>
        <fullName evidence="25">Transcriptase</fullName>
    </alternativeName>
</protein>
<dbReference type="InterPro" id="IPR048397">
    <property type="entry name" value="Methyltrans_Mon_CD"/>
</dbReference>
<dbReference type="Pfam" id="PF14318">
    <property type="entry name" value="Mononeg_mRNAcap"/>
    <property type="match status" value="1"/>
</dbReference>
<dbReference type="GO" id="GO:0003968">
    <property type="term" value="F:RNA-directed RNA polymerase activity"/>
    <property type="evidence" value="ECO:0007669"/>
    <property type="project" value="UniProtKB-KW"/>
</dbReference>
<evidence type="ECO:0000256" key="4">
    <source>
        <dbReference type="ARBA" id="ARBA00012494"/>
    </source>
</evidence>
<evidence type="ECO:0000256" key="10">
    <source>
        <dbReference type="ARBA" id="ARBA00022679"/>
    </source>
</evidence>
<evidence type="ECO:0000256" key="18">
    <source>
        <dbReference type="ARBA" id="ARBA00023042"/>
    </source>
</evidence>
<dbReference type="InterPro" id="IPR026890">
    <property type="entry name" value="Mononeg_mRNAcap"/>
</dbReference>
<comment type="similarity">
    <text evidence="3">Belongs to the rhabdoviridae protein L family.</text>
</comment>
<dbReference type="Gene3D" id="3.40.50.150">
    <property type="entry name" value="Vaccinia Virus protein VP39"/>
    <property type="match status" value="1"/>
</dbReference>
<comment type="catalytic activity">
    <reaction evidence="21">
        <text>a 5'-end triphospho-adenylyl-adenylyl-cytidylyl-adenosine in mRNA + GDP + H(+) = a 5'-end (5'-triphosphoguanosine)-adenylyl-adenylyl-cytidylyl-adenosine in mRNA + diphosphate</text>
        <dbReference type="Rhea" id="RHEA:65436"/>
        <dbReference type="Rhea" id="RHEA-COMP:16797"/>
        <dbReference type="Rhea" id="RHEA-COMP:16799"/>
        <dbReference type="ChEBI" id="CHEBI:15378"/>
        <dbReference type="ChEBI" id="CHEBI:33019"/>
        <dbReference type="ChEBI" id="CHEBI:58189"/>
        <dbReference type="ChEBI" id="CHEBI:156484"/>
        <dbReference type="ChEBI" id="CHEBI:156503"/>
        <dbReference type="EC" id="2.7.7.88"/>
    </reaction>
</comment>
<dbReference type="PIRSF" id="PIRSF037546">
    <property type="entry name" value="RNA_pol_RhabdoV_sub"/>
    <property type="match status" value="1"/>
</dbReference>
<dbReference type="NCBIfam" id="TIGR04198">
    <property type="entry name" value="paramyx_RNAcap"/>
    <property type="match status" value="1"/>
</dbReference>
<dbReference type="EMBL" id="KM205005">
    <property type="protein sequence ID" value="AJR28445.1"/>
    <property type="molecule type" value="Viral_cRNA"/>
</dbReference>
<evidence type="ECO:0000256" key="16">
    <source>
        <dbReference type="ARBA" id="ARBA00022844"/>
    </source>
</evidence>
<keyword evidence="12" id="KW-0548">Nucleotidyltransferase</keyword>
<dbReference type="Pfam" id="PF14314">
    <property type="entry name" value="Methyltrans_Mon_2nd"/>
    <property type="match status" value="1"/>
</dbReference>
<evidence type="ECO:0000256" key="23">
    <source>
        <dbReference type="ARBA" id="ARBA00026099"/>
    </source>
</evidence>
<evidence type="ECO:0000256" key="20">
    <source>
        <dbReference type="ARBA" id="ARBA00023268"/>
    </source>
</evidence>
<reference evidence="32 33" key="1">
    <citation type="journal article" date="2015" name="PLoS Pathog.">
        <title>Evolution of genome size and complexity in the rhabdoviridae.</title>
        <authorList>
            <person name="Walker P.J."/>
            <person name="Firth C."/>
            <person name="Widen S.G."/>
            <person name="Blasdell K.R."/>
            <person name="Guzman H."/>
            <person name="Wood T.G."/>
            <person name="Paradkar P.N."/>
            <person name="Holmes E.C."/>
            <person name="Tesh R.B."/>
            <person name="Vasilakis N."/>
        </authorList>
    </citation>
    <scope>NUCLEOTIDE SEQUENCE [LARGE SCALE GENOMIC DNA]</scope>
    <source>
        <strain evidence="32">BeAn40290</strain>
    </source>
</reference>
<keyword evidence="19" id="KW-1035">Host cytoplasm</keyword>
<proteinExistence type="inferred from homology"/>
<dbReference type="InterPro" id="IPR017234">
    <property type="entry name" value="RNA-dir_pol_rhabdovirus"/>
</dbReference>
<dbReference type="PROSITE" id="PS51590">
    <property type="entry name" value="SAM_MT_MNV_L"/>
    <property type="match status" value="1"/>
</dbReference>
<dbReference type="InterPro" id="IPR048398">
    <property type="entry name" value="Methyltrans_Mon_C"/>
</dbReference>
<evidence type="ECO:0000259" key="31">
    <source>
        <dbReference type="PROSITE" id="PS51590"/>
    </source>
</evidence>